<proteinExistence type="inferred from homology"/>
<evidence type="ECO:0000256" key="2">
    <source>
        <dbReference type="ARBA" id="ARBA00023015"/>
    </source>
</evidence>
<feature type="domain" description="HTH lysR-type" evidence="5">
    <location>
        <begin position="9"/>
        <end position="67"/>
    </location>
</feature>
<organism evidence="6 7">
    <name type="scientific">Paraperlucidibaca wandonensis</name>
    <dbReference type="NCBI Taxonomy" id="1268273"/>
    <lineage>
        <taxon>Bacteria</taxon>
        <taxon>Pseudomonadati</taxon>
        <taxon>Pseudomonadota</taxon>
        <taxon>Gammaproteobacteria</taxon>
        <taxon>Moraxellales</taxon>
        <taxon>Moraxellaceae</taxon>
        <taxon>Paraperlucidibaca</taxon>
    </lineage>
</organism>
<dbReference type="PANTHER" id="PTHR30537:SF3">
    <property type="entry name" value="TRANSCRIPTIONAL REGULATORY PROTEIN"/>
    <property type="match status" value="1"/>
</dbReference>
<dbReference type="Proteomes" id="UP001597044">
    <property type="component" value="Unassembled WGS sequence"/>
</dbReference>
<sequence>MQKSANKNLNWDDLRFFLEVARAGTASAASRRLSVDYTTVARRIRSLEESLGALLFDKSRSNGFTLTVDGQHLVRHADTMEAAMEAAMAEVSGTGSALSGHVRIGCTEAFGTYFVAPHMVEFQDRYPNISIDILPVPHFVNLSRREADIAITLERPARGPYISSKLCDYRLKLYATPEYLAQHPTITCIEDLTQHRFINYVNELAFSAQLLYLDELVPGAQSTLRSTSALAQYHAVLQGRALAILPCFIADTDPRLVPVLNEELSITRQFWLSYSEDLRRLKRVTEVAQHLVLAAQANNSLLMGSS</sequence>
<dbReference type="Gene3D" id="3.40.190.290">
    <property type="match status" value="1"/>
</dbReference>
<dbReference type="SUPFAM" id="SSF46785">
    <property type="entry name" value="Winged helix' DNA-binding domain"/>
    <property type="match status" value="1"/>
</dbReference>
<evidence type="ECO:0000256" key="1">
    <source>
        <dbReference type="ARBA" id="ARBA00009437"/>
    </source>
</evidence>
<accession>A0ABW3HFE3</accession>
<reference evidence="7" key="1">
    <citation type="journal article" date="2019" name="Int. J. Syst. Evol. Microbiol.">
        <title>The Global Catalogue of Microorganisms (GCM) 10K type strain sequencing project: providing services to taxonomists for standard genome sequencing and annotation.</title>
        <authorList>
            <consortium name="The Broad Institute Genomics Platform"/>
            <consortium name="The Broad Institute Genome Sequencing Center for Infectious Disease"/>
            <person name="Wu L."/>
            <person name="Ma J."/>
        </authorList>
    </citation>
    <scope>NUCLEOTIDE SEQUENCE [LARGE SCALE GENOMIC DNA]</scope>
    <source>
        <strain evidence="7">CCUG 63419</strain>
    </source>
</reference>
<protein>
    <submittedName>
        <fullName evidence="6">LysR family transcriptional regulator</fullName>
    </submittedName>
</protein>
<dbReference type="Pfam" id="PF03466">
    <property type="entry name" value="LysR_substrate"/>
    <property type="match status" value="1"/>
</dbReference>
<comment type="similarity">
    <text evidence="1">Belongs to the LysR transcriptional regulatory family.</text>
</comment>
<evidence type="ECO:0000256" key="4">
    <source>
        <dbReference type="ARBA" id="ARBA00023163"/>
    </source>
</evidence>
<dbReference type="InterPro" id="IPR036390">
    <property type="entry name" value="WH_DNA-bd_sf"/>
</dbReference>
<keyword evidence="3" id="KW-0238">DNA-binding</keyword>
<dbReference type="InterPro" id="IPR058163">
    <property type="entry name" value="LysR-type_TF_proteobact-type"/>
</dbReference>
<dbReference type="InterPro" id="IPR005119">
    <property type="entry name" value="LysR_subst-bd"/>
</dbReference>
<dbReference type="InterPro" id="IPR036388">
    <property type="entry name" value="WH-like_DNA-bd_sf"/>
</dbReference>
<evidence type="ECO:0000259" key="5">
    <source>
        <dbReference type="PROSITE" id="PS50931"/>
    </source>
</evidence>
<keyword evidence="7" id="KW-1185">Reference proteome</keyword>
<comment type="caution">
    <text evidence="6">The sequence shown here is derived from an EMBL/GenBank/DDBJ whole genome shotgun (WGS) entry which is preliminary data.</text>
</comment>
<dbReference type="SUPFAM" id="SSF53850">
    <property type="entry name" value="Periplasmic binding protein-like II"/>
    <property type="match status" value="1"/>
</dbReference>
<evidence type="ECO:0000313" key="7">
    <source>
        <dbReference type="Proteomes" id="UP001597044"/>
    </source>
</evidence>
<dbReference type="PANTHER" id="PTHR30537">
    <property type="entry name" value="HTH-TYPE TRANSCRIPTIONAL REGULATOR"/>
    <property type="match status" value="1"/>
</dbReference>
<dbReference type="InterPro" id="IPR000847">
    <property type="entry name" value="LysR_HTH_N"/>
</dbReference>
<dbReference type="Pfam" id="PF00126">
    <property type="entry name" value="HTH_1"/>
    <property type="match status" value="1"/>
</dbReference>
<dbReference type="Gene3D" id="1.10.10.10">
    <property type="entry name" value="Winged helix-like DNA-binding domain superfamily/Winged helix DNA-binding domain"/>
    <property type="match status" value="1"/>
</dbReference>
<evidence type="ECO:0000313" key="6">
    <source>
        <dbReference type="EMBL" id="MFD0948948.1"/>
    </source>
</evidence>
<gene>
    <name evidence="6" type="ORF">ACFQ0F_00820</name>
</gene>
<dbReference type="RefSeq" id="WP_379068008.1">
    <property type="nucleotide sequence ID" value="NZ_JBHTIT010000001.1"/>
</dbReference>
<keyword evidence="2" id="KW-0805">Transcription regulation</keyword>
<keyword evidence="4" id="KW-0804">Transcription</keyword>
<dbReference type="PROSITE" id="PS50931">
    <property type="entry name" value="HTH_LYSR"/>
    <property type="match status" value="1"/>
</dbReference>
<evidence type="ECO:0000256" key="3">
    <source>
        <dbReference type="ARBA" id="ARBA00023125"/>
    </source>
</evidence>
<name>A0ABW3HFE3_9GAMM</name>
<dbReference type="EMBL" id="JBHTIT010000001">
    <property type="protein sequence ID" value="MFD0948948.1"/>
    <property type="molecule type" value="Genomic_DNA"/>
</dbReference>